<dbReference type="InterPro" id="IPR017853">
    <property type="entry name" value="GH"/>
</dbReference>
<accession>A0A7W5CCL6</accession>
<dbReference type="SUPFAM" id="SSF49344">
    <property type="entry name" value="CBD9-like"/>
    <property type="match status" value="1"/>
</dbReference>
<evidence type="ECO:0000313" key="3">
    <source>
        <dbReference type="EMBL" id="MBB3155210.1"/>
    </source>
</evidence>
<feature type="chain" id="PRO_5038604648" description="Carbohydrate-binding domain-containing protein" evidence="2">
    <location>
        <begin position="22"/>
        <end position="1138"/>
    </location>
</feature>
<feature type="compositionally biased region" description="Polar residues" evidence="1">
    <location>
        <begin position="1119"/>
        <end position="1129"/>
    </location>
</feature>
<dbReference type="RefSeq" id="WP_183569690.1">
    <property type="nucleotide sequence ID" value="NZ_CBCSLB010000022.1"/>
</dbReference>
<dbReference type="Gene3D" id="2.60.40.1190">
    <property type="match status" value="1"/>
</dbReference>
<keyword evidence="4" id="KW-1185">Reference proteome</keyword>
<dbReference type="GO" id="GO:0004553">
    <property type="term" value="F:hydrolase activity, hydrolyzing O-glycosyl compounds"/>
    <property type="evidence" value="ECO:0007669"/>
    <property type="project" value="TreeGrafter"/>
</dbReference>
<keyword evidence="2" id="KW-0732">Signal</keyword>
<gene>
    <name evidence="3" type="ORF">FHS16_005318</name>
</gene>
<organism evidence="3 4">
    <name type="scientific">Paenibacillus endophyticus</name>
    <dbReference type="NCBI Taxonomy" id="1294268"/>
    <lineage>
        <taxon>Bacteria</taxon>
        <taxon>Bacillati</taxon>
        <taxon>Bacillota</taxon>
        <taxon>Bacilli</taxon>
        <taxon>Bacillales</taxon>
        <taxon>Paenibacillaceae</taxon>
        <taxon>Paenibacillus</taxon>
    </lineage>
</organism>
<dbReference type="CDD" id="cd09621">
    <property type="entry name" value="CBM9_like_5"/>
    <property type="match status" value="1"/>
</dbReference>
<dbReference type="EMBL" id="JACHXW010000022">
    <property type="protein sequence ID" value="MBB3155210.1"/>
    <property type="molecule type" value="Genomic_DNA"/>
</dbReference>
<protein>
    <recommendedName>
        <fullName evidence="5">Carbohydrate-binding domain-containing protein</fullName>
    </recommendedName>
</protein>
<name>A0A7W5CCL6_9BACL</name>
<dbReference type="SUPFAM" id="SSF51445">
    <property type="entry name" value="(Trans)glycosidases"/>
    <property type="match status" value="1"/>
</dbReference>
<feature type="region of interest" description="Disordered" evidence="1">
    <location>
        <begin position="1096"/>
        <end position="1138"/>
    </location>
</feature>
<reference evidence="3 4" key="1">
    <citation type="submission" date="2020-08" db="EMBL/GenBank/DDBJ databases">
        <title>Genomic Encyclopedia of Type Strains, Phase III (KMG-III): the genomes of soil and plant-associated and newly described type strains.</title>
        <authorList>
            <person name="Whitman W."/>
        </authorList>
    </citation>
    <scope>NUCLEOTIDE SEQUENCE [LARGE SCALE GENOMIC DNA]</scope>
    <source>
        <strain evidence="3 4">CECT 8234</strain>
    </source>
</reference>
<dbReference type="Gene3D" id="2.60.120.260">
    <property type="entry name" value="Galactose-binding domain-like"/>
    <property type="match status" value="1"/>
</dbReference>
<evidence type="ECO:0000313" key="4">
    <source>
        <dbReference type="Proteomes" id="UP000518605"/>
    </source>
</evidence>
<dbReference type="AlphaFoldDB" id="A0A7W5CCL6"/>
<feature type="signal peptide" evidence="2">
    <location>
        <begin position="1"/>
        <end position="21"/>
    </location>
</feature>
<dbReference type="Proteomes" id="UP000518605">
    <property type="component" value="Unassembled WGS sequence"/>
</dbReference>
<evidence type="ECO:0008006" key="5">
    <source>
        <dbReference type="Google" id="ProtNLM"/>
    </source>
</evidence>
<evidence type="ECO:0000256" key="2">
    <source>
        <dbReference type="SAM" id="SignalP"/>
    </source>
</evidence>
<proteinExistence type="predicted"/>
<evidence type="ECO:0000256" key="1">
    <source>
        <dbReference type="SAM" id="MobiDB-lite"/>
    </source>
</evidence>
<feature type="compositionally biased region" description="Pro residues" evidence="1">
    <location>
        <begin position="1104"/>
        <end position="1116"/>
    </location>
</feature>
<dbReference type="PANTHER" id="PTHR12631:SF10">
    <property type="entry name" value="BETA-XYLOSIDASE-LIKE PROTEIN-RELATED"/>
    <property type="match status" value="1"/>
</dbReference>
<dbReference type="Gene3D" id="3.20.20.80">
    <property type="entry name" value="Glycosidases"/>
    <property type="match status" value="1"/>
</dbReference>
<sequence length="1138" mass="123857">MIVRKAISLFLVFALTMTASGALGGLRSTAGAEGALVELQAGDYEGTDEVWDFLLGAEFPGAQGSFTRDGTIAKSGSSSAKVTGDFNGGGSYVALERYLTKRIIPADATSLSFWVKTADAASIYLVLMDGSNQNHSQKLTLQQTADWQLVTVNAFNTGAEYSHWGGANDGSWHPSLKKMTLKVARAGLRSGLKSGAVWFDDVRVKAAAPELAIAQTQVGNVFSGADKGIFEVLTTGDTIVWEAYDAWGEPAASGSTPVTSGKLRLEVPVPTNGYYRLKLTSYEDGGIRKTIETTFATLPSFDLTAVAQSPFGVQTHFAHSWNREMIPLVKYAGAKSVRDAMFWSEIELKKGVYSYNPKFTLYMEGLLENSIDPLMTFAFSNQYYDNFQTPYSPEAHAAYANYTKSLLNRFGSQIKWGEMWNEFNLSSFGGNGPAASRAEVYYELLKAGYEAAKEVRPDLNVLGGATAGIPSEWLEDLFELGGLQYMDTLSVHPYRYPDKPEGLLAEVASLNQLVREHNNGQTKPLWFSEIGWPTQLDPRGVDENTQAAYLIRTYVLGMAAGVEKIFWYDLMDDGTDKKYNEHNFGIIHNSGDPLGAYTPKPGYVAFATAARQLTGATLASQDIANDMYRYTFLKNGQSIHVLWSGSDEETHITLKTQQPLTVTDMMGRSSTYTPKDGEVYVTASKEPLFIKGKITKVIKSSKYLLASAPFFTDDAVSVTMSVYKASAAKPLSARIQLQGAVQQLQVAAPGTYTVVFPGIGEPGSYTATAELAVGGKKIGALKNTVVIRQSEDLKAKHVWKDGSNFLRVSIDNTKPLERRLTQIDWQVGDASQVLTYDTVLPGLSQHVLDLPLPALPERTMTPHQLTAYLDDGTEMTVAGTLQLIAEADMNPVVHRTLEVDGSLEDVEDLAGINLFEEGHSRVVPHNGIEDLSGMLWLTHDSDNLYLSARIHDDVFSQTKSGDAMWSGDSMQFAVSLGTPGEAPEWYEYGMALTPSGPELYRWMAMTGVLAGTTVTNRELEITRDEISKDTIYQLALPWTELAPIMPSDGILSLSLLINENDGNGRKGWLEWGGGIGSNKRSSLFKPMVITAEAPMIEPTASPAEPTPTVTPMPTEAPNPTATALSTEQPAPSPTSPGT</sequence>
<dbReference type="PANTHER" id="PTHR12631">
    <property type="entry name" value="ALPHA-L-IDURONIDASE"/>
    <property type="match status" value="1"/>
</dbReference>
<dbReference type="InterPro" id="IPR051923">
    <property type="entry name" value="Glycosyl_Hydrolase_39"/>
</dbReference>
<comment type="caution">
    <text evidence="3">The sequence shown here is derived from an EMBL/GenBank/DDBJ whole genome shotgun (WGS) entry which is preliminary data.</text>
</comment>